<keyword evidence="1" id="KW-0175">Coiled coil</keyword>
<evidence type="ECO:0000313" key="5">
    <source>
        <dbReference type="Proteomes" id="UP001251374"/>
    </source>
</evidence>
<evidence type="ECO:0000256" key="1">
    <source>
        <dbReference type="SAM" id="Coils"/>
    </source>
</evidence>
<accession>A0ABU1HI02</accession>
<dbReference type="EMBL" id="JARWAM010000014">
    <property type="protein sequence ID" value="MDR5907116.1"/>
    <property type="molecule type" value="Genomic_DNA"/>
</dbReference>
<evidence type="ECO:0008006" key="6">
    <source>
        <dbReference type="Google" id="ProtNLM"/>
    </source>
</evidence>
<organism evidence="4 5">
    <name type="scientific">Franzmannia qiaohouensis</name>
    <dbReference type="NCBI Taxonomy" id="1329370"/>
    <lineage>
        <taxon>Bacteria</taxon>
        <taxon>Pseudomonadati</taxon>
        <taxon>Pseudomonadota</taxon>
        <taxon>Gammaproteobacteria</taxon>
        <taxon>Oceanospirillales</taxon>
        <taxon>Halomonadaceae</taxon>
        <taxon>Franzmannia</taxon>
    </lineage>
</organism>
<dbReference type="RefSeq" id="WP_309724233.1">
    <property type="nucleotide sequence ID" value="NZ_JARWAM010000014.1"/>
</dbReference>
<sequence>MPRSKNKRHKPTPSSSRPAPRKRPFSPRRLVRGVLIAVAILAVPAAWFAMEAWQAREVSDLSVIGGGEPVVVQVHEPGCTSCEQLLEQAQEARSRLDEELTLRRANIASSSGRRFAYEYGVSQSTLVLFDARGGVVDIKRGVVPADELEADFIALQELPRPRRR</sequence>
<feature type="region of interest" description="Disordered" evidence="2">
    <location>
        <begin position="1"/>
        <end position="25"/>
    </location>
</feature>
<evidence type="ECO:0000256" key="3">
    <source>
        <dbReference type="SAM" id="Phobius"/>
    </source>
</evidence>
<keyword evidence="5" id="KW-1185">Reference proteome</keyword>
<keyword evidence="3" id="KW-1133">Transmembrane helix</keyword>
<evidence type="ECO:0000313" key="4">
    <source>
        <dbReference type="EMBL" id="MDR5907116.1"/>
    </source>
</evidence>
<gene>
    <name evidence="4" type="ORF">QC821_17680</name>
</gene>
<dbReference type="Gene3D" id="3.40.30.10">
    <property type="entry name" value="Glutaredoxin"/>
    <property type="match status" value="1"/>
</dbReference>
<feature type="transmembrane region" description="Helical" evidence="3">
    <location>
        <begin position="30"/>
        <end position="50"/>
    </location>
</feature>
<feature type="compositionally biased region" description="Basic residues" evidence="2">
    <location>
        <begin position="1"/>
        <end position="11"/>
    </location>
</feature>
<evidence type="ECO:0000256" key="2">
    <source>
        <dbReference type="SAM" id="MobiDB-lite"/>
    </source>
</evidence>
<keyword evidence="3" id="KW-0472">Membrane</keyword>
<keyword evidence="3" id="KW-0812">Transmembrane</keyword>
<feature type="coiled-coil region" evidence="1">
    <location>
        <begin position="79"/>
        <end position="106"/>
    </location>
</feature>
<name>A0ABU1HI02_9GAMM</name>
<proteinExistence type="predicted"/>
<dbReference type="SUPFAM" id="SSF52833">
    <property type="entry name" value="Thioredoxin-like"/>
    <property type="match status" value="1"/>
</dbReference>
<dbReference type="Proteomes" id="UP001251374">
    <property type="component" value="Unassembled WGS sequence"/>
</dbReference>
<protein>
    <recommendedName>
        <fullName evidence="6">Thioredoxin family protein</fullName>
    </recommendedName>
</protein>
<dbReference type="InterPro" id="IPR036249">
    <property type="entry name" value="Thioredoxin-like_sf"/>
</dbReference>
<reference evidence="4 5" key="1">
    <citation type="submission" date="2023-04" db="EMBL/GenBank/DDBJ databases">
        <title>A long-awaited taxogenomic arrangement of the family Halomonadaceae.</title>
        <authorList>
            <person name="De La Haba R."/>
            <person name="Chuvochina M."/>
            <person name="Wittouck S."/>
            <person name="Arahal D.R."/>
            <person name="Sanchez-Porro C."/>
            <person name="Hugenholtz P."/>
            <person name="Ventosa A."/>
        </authorList>
    </citation>
    <scope>NUCLEOTIDE SEQUENCE [LARGE SCALE GENOMIC DNA]</scope>
    <source>
        <strain evidence="4 5">DSM 26770</strain>
    </source>
</reference>
<comment type="caution">
    <text evidence="4">The sequence shown here is derived from an EMBL/GenBank/DDBJ whole genome shotgun (WGS) entry which is preliminary data.</text>
</comment>